<evidence type="ECO:0000256" key="1">
    <source>
        <dbReference type="ARBA" id="ARBA00004162"/>
    </source>
</evidence>
<keyword evidence="13" id="KW-1185">Reference proteome</keyword>
<dbReference type="SUPFAM" id="SSF56112">
    <property type="entry name" value="Protein kinase-like (PK-like)"/>
    <property type="match status" value="2"/>
</dbReference>
<keyword evidence="10" id="KW-0732">Signal</keyword>
<dbReference type="PROSITE" id="PS00107">
    <property type="entry name" value="PROTEIN_KINASE_ATP"/>
    <property type="match status" value="1"/>
</dbReference>
<keyword evidence="7" id="KW-0547">Nucleotide-binding</keyword>
<feature type="compositionally biased region" description="Polar residues" evidence="8">
    <location>
        <begin position="602"/>
        <end position="614"/>
    </location>
</feature>
<dbReference type="Pfam" id="PF13855">
    <property type="entry name" value="LRR_8"/>
    <property type="match status" value="1"/>
</dbReference>
<feature type="binding site" evidence="7">
    <location>
        <position position="370"/>
    </location>
    <ligand>
        <name>ATP</name>
        <dbReference type="ChEBI" id="CHEBI:30616"/>
    </ligand>
</feature>
<dbReference type="Pfam" id="PF00069">
    <property type="entry name" value="Pkinase"/>
    <property type="match status" value="1"/>
</dbReference>
<evidence type="ECO:0000256" key="3">
    <source>
        <dbReference type="ARBA" id="ARBA00022692"/>
    </source>
</evidence>
<dbReference type="Gene3D" id="3.30.200.20">
    <property type="entry name" value="Phosphorylase Kinase, domain 1"/>
    <property type="match status" value="1"/>
</dbReference>
<dbReference type="SUPFAM" id="SSF52058">
    <property type="entry name" value="L domain-like"/>
    <property type="match status" value="1"/>
</dbReference>
<evidence type="ECO:0000313" key="12">
    <source>
        <dbReference type="EMBL" id="KAK8938165.1"/>
    </source>
</evidence>
<name>A0ABR2LDM0_9ASPA</name>
<dbReference type="InterPro" id="IPR003591">
    <property type="entry name" value="Leu-rich_rpt_typical-subtyp"/>
</dbReference>
<feature type="domain" description="Protein kinase" evidence="11">
    <location>
        <begin position="342"/>
        <end position="575"/>
    </location>
</feature>
<dbReference type="Gene3D" id="1.10.510.10">
    <property type="entry name" value="Transferase(Phosphotransferase) domain 1"/>
    <property type="match status" value="1"/>
</dbReference>
<dbReference type="InterPro" id="IPR001611">
    <property type="entry name" value="Leu-rich_rpt"/>
</dbReference>
<feature type="region of interest" description="Disordered" evidence="8">
    <location>
        <begin position="580"/>
        <end position="614"/>
    </location>
</feature>
<dbReference type="EMBL" id="JBBWWR010000021">
    <property type="protein sequence ID" value="KAK8938165.1"/>
    <property type="molecule type" value="Genomic_DNA"/>
</dbReference>
<dbReference type="InterPro" id="IPR032675">
    <property type="entry name" value="LRR_dom_sf"/>
</dbReference>
<dbReference type="InterPro" id="IPR050994">
    <property type="entry name" value="At_inactive_RLKs"/>
</dbReference>
<proteinExistence type="predicted"/>
<evidence type="ECO:0000256" key="4">
    <source>
        <dbReference type="ARBA" id="ARBA00022737"/>
    </source>
</evidence>
<keyword evidence="12" id="KW-0675">Receptor</keyword>
<keyword evidence="2" id="KW-0433">Leucine-rich repeat</keyword>
<keyword evidence="5 9" id="KW-1133">Transmembrane helix</keyword>
<reference evidence="12 13" key="1">
    <citation type="journal article" date="2022" name="Nat. Plants">
        <title>Genomes of leafy and leafless Platanthera orchids illuminate the evolution of mycoheterotrophy.</title>
        <authorList>
            <person name="Li M.H."/>
            <person name="Liu K.W."/>
            <person name="Li Z."/>
            <person name="Lu H.C."/>
            <person name="Ye Q.L."/>
            <person name="Zhang D."/>
            <person name="Wang J.Y."/>
            <person name="Li Y.F."/>
            <person name="Zhong Z.M."/>
            <person name="Liu X."/>
            <person name="Yu X."/>
            <person name="Liu D.K."/>
            <person name="Tu X.D."/>
            <person name="Liu B."/>
            <person name="Hao Y."/>
            <person name="Liao X.Y."/>
            <person name="Jiang Y.T."/>
            <person name="Sun W.H."/>
            <person name="Chen J."/>
            <person name="Chen Y.Q."/>
            <person name="Ai Y."/>
            <person name="Zhai J.W."/>
            <person name="Wu S.S."/>
            <person name="Zhou Z."/>
            <person name="Hsiao Y.Y."/>
            <person name="Wu W.L."/>
            <person name="Chen Y.Y."/>
            <person name="Lin Y.F."/>
            <person name="Hsu J.L."/>
            <person name="Li C.Y."/>
            <person name="Wang Z.W."/>
            <person name="Zhao X."/>
            <person name="Zhong W.Y."/>
            <person name="Ma X.K."/>
            <person name="Ma L."/>
            <person name="Huang J."/>
            <person name="Chen G.Z."/>
            <person name="Huang M.Z."/>
            <person name="Huang L."/>
            <person name="Peng D.H."/>
            <person name="Luo Y.B."/>
            <person name="Zou S.Q."/>
            <person name="Chen S.P."/>
            <person name="Lan S."/>
            <person name="Tsai W.C."/>
            <person name="Van de Peer Y."/>
            <person name="Liu Z.J."/>
        </authorList>
    </citation>
    <scope>NUCLEOTIDE SEQUENCE [LARGE SCALE GENOMIC DNA]</scope>
    <source>
        <strain evidence="12">Lor288</strain>
    </source>
</reference>
<comment type="caution">
    <text evidence="12">The sequence shown here is derived from an EMBL/GenBank/DDBJ whole genome shotgun (WGS) entry which is preliminary data.</text>
</comment>
<accession>A0ABR2LDM0</accession>
<dbReference type="Pfam" id="PF00560">
    <property type="entry name" value="LRR_1"/>
    <property type="match status" value="1"/>
</dbReference>
<evidence type="ECO:0000256" key="2">
    <source>
        <dbReference type="ARBA" id="ARBA00022614"/>
    </source>
</evidence>
<dbReference type="PANTHER" id="PTHR48010:SF76">
    <property type="entry name" value="INACTIVE RECEPTOR KINASE RLK902-RELATED"/>
    <property type="match status" value="1"/>
</dbReference>
<evidence type="ECO:0000259" key="11">
    <source>
        <dbReference type="PROSITE" id="PS50011"/>
    </source>
</evidence>
<evidence type="ECO:0000256" key="5">
    <source>
        <dbReference type="ARBA" id="ARBA00022989"/>
    </source>
</evidence>
<keyword evidence="7" id="KW-0067">ATP-binding</keyword>
<dbReference type="InterPro" id="IPR000719">
    <property type="entry name" value="Prot_kinase_dom"/>
</dbReference>
<protein>
    <submittedName>
        <fullName evidence="12">Inactive receptor kinase</fullName>
    </submittedName>
</protein>
<dbReference type="InterPro" id="IPR011009">
    <property type="entry name" value="Kinase-like_dom_sf"/>
</dbReference>
<evidence type="ECO:0000256" key="9">
    <source>
        <dbReference type="SAM" id="Phobius"/>
    </source>
</evidence>
<feature type="transmembrane region" description="Helical" evidence="9">
    <location>
        <begin position="258"/>
        <end position="280"/>
    </location>
</feature>
<feature type="compositionally biased region" description="Basic and acidic residues" evidence="8">
    <location>
        <begin position="584"/>
        <end position="599"/>
    </location>
</feature>
<evidence type="ECO:0000256" key="6">
    <source>
        <dbReference type="ARBA" id="ARBA00023136"/>
    </source>
</evidence>
<dbReference type="InterPro" id="IPR013210">
    <property type="entry name" value="LRR_N_plant-typ"/>
</dbReference>
<dbReference type="SMART" id="SM00369">
    <property type="entry name" value="LRR_TYP"/>
    <property type="match status" value="3"/>
</dbReference>
<keyword evidence="4" id="KW-0677">Repeat</keyword>
<evidence type="ECO:0000313" key="13">
    <source>
        <dbReference type="Proteomes" id="UP001412067"/>
    </source>
</evidence>
<dbReference type="InterPro" id="IPR017441">
    <property type="entry name" value="Protein_kinase_ATP_BS"/>
</dbReference>
<feature type="signal peptide" evidence="10">
    <location>
        <begin position="1"/>
        <end position="23"/>
    </location>
</feature>
<dbReference type="Proteomes" id="UP001412067">
    <property type="component" value="Unassembled WGS sequence"/>
</dbReference>
<keyword evidence="6 9" id="KW-0472">Membrane</keyword>
<organism evidence="12 13">
    <name type="scientific">Platanthera guangdongensis</name>
    <dbReference type="NCBI Taxonomy" id="2320717"/>
    <lineage>
        <taxon>Eukaryota</taxon>
        <taxon>Viridiplantae</taxon>
        <taxon>Streptophyta</taxon>
        <taxon>Embryophyta</taxon>
        <taxon>Tracheophyta</taxon>
        <taxon>Spermatophyta</taxon>
        <taxon>Magnoliopsida</taxon>
        <taxon>Liliopsida</taxon>
        <taxon>Asparagales</taxon>
        <taxon>Orchidaceae</taxon>
        <taxon>Orchidoideae</taxon>
        <taxon>Orchideae</taxon>
        <taxon>Orchidinae</taxon>
        <taxon>Platanthera</taxon>
    </lineage>
</organism>
<keyword evidence="3 9" id="KW-0812">Transmembrane</keyword>
<dbReference type="PROSITE" id="PS50011">
    <property type="entry name" value="PROTEIN_KINASE_DOM"/>
    <property type="match status" value="1"/>
</dbReference>
<feature type="region of interest" description="Disordered" evidence="8">
    <location>
        <begin position="228"/>
        <end position="250"/>
    </location>
</feature>
<comment type="subcellular location">
    <subcellularLocation>
        <location evidence="1">Cell membrane</location>
        <topology evidence="1">Single-pass membrane protein</topology>
    </subcellularLocation>
</comment>
<sequence>MVSPPFLRLRILILLLFSLLIAGEPDLSSDRAALLAFRANVGRISLRWNSTDSPCVWQGVGCLQNRVVSLHLPAVGLNGEIPTGIIGNLTALRTLSLRFNGLSGLLPADLPGATQLRNLYLQDNRFSGEIPSALFSLQKLVRLNLAGNGFIREISPAFSNLSHLRTLHLERNQLSGAIPDFILPNLVQFNVSFNRLNGSMPSRLWKFPASAFIGTSVCGGPLPPCSNDIPPGLPTKADGPGSGGDRRGREGSKLSSSAIIGMAVGSAVASVILLILLFLLCCWTCMSKTREVEAAAVSVNPLDTAAGGMQRAVAGKKEEIEKRLVFFGRIGAGEFDLEDLLRASAEVLGKGTFGTVYKAALEVGAVVAVKRLRDANIAEDVMREKIEASLWTQAGREAGHSLEGDRQSPPERIDVRFCGDESEMGERDIFIASHGNIKSSNILLTKSLNARVSDHGLAALMASTAALKRAAGYRAPEFADSRKVSQKADVYSFGVVMLELLTGKDPSHGDDADLPRWVESVVREEWSTEVFDPELIRQRNAEGEMVKLLQLALDCTAQHPDSRPSMLRVVAHIEGISSASSGDAKIEEHWPVEPSRSESVDDQFSQRTNAGDDS</sequence>
<dbReference type="Pfam" id="PF08263">
    <property type="entry name" value="LRRNT_2"/>
    <property type="match status" value="1"/>
</dbReference>
<evidence type="ECO:0000256" key="8">
    <source>
        <dbReference type="SAM" id="MobiDB-lite"/>
    </source>
</evidence>
<keyword evidence="12" id="KW-0808">Transferase</keyword>
<dbReference type="Gene3D" id="3.80.10.10">
    <property type="entry name" value="Ribonuclease Inhibitor"/>
    <property type="match status" value="2"/>
</dbReference>
<evidence type="ECO:0000256" key="10">
    <source>
        <dbReference type="SAM" id="SignalP"/>
    </source>
</evidence>
<keyword evidence="12" id="KW-0418">Kinase</keyword>
<dbReference type="PANTHER" id="PTHR48010">
    <property type="entry name" value="OS05G0588300 PROTEIN"/>
    <property type="match status" value="1"/>
</dbReference>
<gene>
    <name evidence="12" type="primary">RKL1</name>
    <name evidence="12" type="ORF">KSP40_PGU015159</name>
</gene>
<dbReference type="GO" id="GO:0016301">
    <property type="term" value="F:kinase activity"/>
    <property type="evidence" value="ECO:0007669"/>
    <property type="project" value="UniProtKB-KW"/>
</dbReference>
<evidence type="ECO:0000256" key="7">
    <source>
        <dbReference type="PROSITE-ProRule" id="PRU10141"/>
    </source>
</evidence>
<feature type="chain" id="PRO_5045366144" evidence="10">
    <location>
        <begin position="24"/>
        <end position="614"/>
    </location>
</feature>